<dbReference type="InterPro" id="IPR028994">
    <property type="entry name" value="Integrin_alpha_N"/>
</dbReference>
<evidence type="ECO:0000259" key="3">
    <source>
        <dbReference type="Pfam" id="PF07593"/>
    </source>
</evidence>
<dbReference type="InterPro" id="IPR027039">
    <property type="entry name" value="Crtac1"/>
</dbReference>
<dbReference type="Pfam" id="PF07593">
    <property type="entry name" value="UnbV_ASPIC"/>
    <property type="match status" value="1"/>
</dbReference>
<reference evidence="5" key="1">
    <citation type="journal article" date="2019" name="Int. J. Syst. Evol. Microbiol.">
        <title>The Global Catalogue of Microorganisms (GCM) 10K type strain sequencing project: providing services to taxonomists for standard genome sequencing and annotation.</title>
        <authorList>
            <consortium name="The Broad Institute Genomics Platform"/>
            <consortium name="The Broad Institute Genome Sequencing Center for Infectious Disease"/>
            <person name="Wu L."/>
            <person name="Ma J."/>
        </authorList>
    </citation>
    <scope>NUCLEOTIDE SEQUENCE [LARGE SCALE GENOMIC DNA]</scope>
    <source>
        <strain evidence="5">JCM 17925</strain>
    </source>
</reference>
<evidence type="ECO:0000313" key="5">
    <source>
        <dbReference type="Proteomes" id="UP001500936"/>
    </source>
</evidence>
<proteinExistence type="predicted"/>
<dbReference type="PANTHER" id="PTHR16026:SF0">
    <property type="entry name" value="CARTILAGE ACIDIC PROTEIN 1"/>
    <property type="match status" value="1"/>
</dbReference>
<evidence type="ECO:0000256" key="2">
    <source>
        <dbReference type="SAM" id="MobiDB-lite"/>
    </source>
</evidence>
<sequence length="1212" mass="135897">MKYTSFFTLLLVVGISACRTSTQFELLSPNDTHITFGNALTIADTMNILDNELVYNGAGVSVGDWNGDGLQDLFFTANMVDNALYLNKGNLEFEDITRKAGVSKPNKCWSAGSTVVDINADGKLDLYVSNMMYGDADLRRNLLYVNQGNDGQGVPHFKELGREYGLDSDSHSAQTVFFDYDNDGDLDAYILVNVMDMQYANQYLSKQMQANSPTADRLLRNMTVEWRKGRQDERKTERKSAGANSSPFFLPSSYSPSSPLFIDVSREAGIEAQGYGHGVSVMDINQDGWLDIYVTNDYLSNDNLFINQRDGTFKDAVHDCMKHLSWSAMGNDVADINNDGLPDIVAMDMLPDYNERKKALLRANNYTHYIFTEQYQYEYQHIRNTLQLNRGLDPQTGLPRFSDIGQMAGISETDWSWCPLWLDADNDGYRDLFITNGFPKDITDQDFLAYRNDIASVATSKAELYRMIPEVKIPNYVYRNRGDLTFADKSKEWGFDTPTFSNGAAYADLDNDGDLDLVVNNTNDYAYVYRNTLNEQAQKPHYLRIRLTGPNLNPMGVGATVQVFAGSNRYFAEQNIVRGYLSTSEPILHFGLGNAGKADSVRIAWPDGRQQTLTNIPTDQVLTVVYQHQAPGRAASPVSAPLWTSIMPELLGLTFQHTEGDYIDFNVQKTLPHKFSQQGPGIAVGDVNGDGLDDFFVGGSSKVEGSLFLQQANGTFNEQKQKLKHLTDAKEEDLGVLLFDADGDGDLDLYCARGSYQHEAGSPYLQDALYVNDGRGHFRRDSLALPHETSNTLTVRAADFDRDGDLDLFVGGSTVPRAYPQADRSFLLRNDSPAPNQPHFTDVTQQIAPQLTHIGIISDALWTDYNNDGWPDLLLAGEWMPITILQNQHGKRITQSTTQPLNQATGWWTSLCAGDFDNDGDTDYLAGNYGLNTAYKASEAEPLWVYANDFDSNGSYDAILAQHDNNAKGERHLYPYHTRDDMIKQSLLFRRRFLKYEDFGKATWEQVLTPEETKNALIRKATFLQSCYLENLGNGQFRMSPLPTEAQLAPIFGMLPCDIDADGLLDMLLVGNDYGMELVQGQADAAYGLVLKNLGDGRFQPLPMAKSGFVVPGDARAITRLQLGKNRQLILATQNRGRLQAYELPNPTQRFIPLRPDDAKAILTFANGRKRQVEVFYGSTYLSQEYRRLCIDQQVRQVELITYQGQRRQINL</sequence>
<dbReference type="RefSeq" id="WP_345270109.1">
    <property type="nucleotide sequence ID" value="NZ_BAABHB010000011.1"/>
</dbReference>
<gene>
    <name evidence="4" type="ORF">GCM10023187_43530</name>
</gene>
<evidence type="ECO:0000256" key="1">
    <source>
        <dbReference type="ARBA" id="ARBA00022729"/>
    </source>
</evidence>
<dbReference type="EMBL" id="BAABHB010000011">
    <property type="protein sequence ID" value="GAA4414282.1"/>
    <property type="molecule type" value="Genomic_DNA"/>
</dbReference>
<dbReference type="PANTHER" id="PTHR16026">
    <property type="entry name" value="CARTILAGE ACIDIC PROTEIN 1"/>
    <property type="match status" value="1"/>
</dbReference>
<dbReference type="PROSITE" id="PS51257">
    <property type="entry name" value="PROKAR_LIPOPROTEIN"/>
    <property type="match status" value="1"/>
</dbReference>
<dbReference type="InterPro" id="IPR011519">
    <property type="entry name" value="UnbV_ASPIC"/>
</dbReference>
<dbReference type="Pfam" id="PF13517">
    <property type="entry name" value="FG-GAP_3"/>
    <property type="match status" value="5"/>
</dbReference>
<dbReference type="Gene3D" id="2.130.10.130">
    <property type="entry name" value="Integrin alpha, N-terminal"/>
    <property type="match status" value="3"/>
</dbReference>
<comment type="caution">
    <text evidence="4">The sequence shown here is derived from an EMBL/GenBank/DDBJ whole genome shotgun (WGS) entry which is preliminary data.</text>
</comment>
<name>A0ABP8KSM8_9BACT</name>
<dbReference type="Proteomes" id="UP001500936">
    <property type="component" value="Unassembled WGS sequence"/>
</dbReference>
<protein>
    <submittedName>
        <fullName evidence="4">VCBS repeat-containing protein</fullName>
    </submittedName>
</protein>
<evidence type="ECO:0000313" key="4">
    <source>
        <dbReference type="EMBL" id="GAA4414282.1"/>
    </source>
</evidence>
<dbReference type="SUPFAM" id="SSF69318">
    <property type="entry name" value="Integrin alpha N-terminal domain"/>
    <property type="match status" value="3"/>
</dbReference>
<keyword evidence="1" id="KW-0732">Signal</keyword>
<keyword evidence="5" id="KW-1185">Reference proteome</keyword>
<dbReference type="InterPro" id="IPR013517">
    <property type="entry name" value="FG-GAP"/>
</dbReference>
<feature type="region of interest" description="Disordered" evidence="2">
    <location>
        <begin position="226"/>
        <end position="250"/>
    </location>
</feature>
<feature type="domain" description="ASPIC/UnbV" evidence="3">
    <location>
        <begin position="556"/>
        <end position="623"/>
    </location>
</feature>
<feature type="compositionally biased region" description="Basic and acidic residues" evidence="2">
    <location>
        <begin position="226"/>
        <end position="240"/>
    </location>
</feature>
<accession>A0ABP8KSM8</accession>
<organism evidence="4 5">
    <name type="scientific">Nibrella viscosa</name>
    <dbReference type="NCBI Taxonomy" id="1084524"/>
    <lineage>
        <taxon>Bacteria</taxon>
        <taxon>Pseudomonadati</taxon>
        <taxon>Bacteroidota</taxon>
        <taxon>Cytophagia</taxon>
        <taxon>Cytophagales</taxon>
        <taxon>Spirosomataceae</taxon>
        <taxon>Nibrella</taxon>
    </lineage>
</organism>